<dbReference type="InterPro" id="IPR007110">
    <property type="entry name" value="Ig-like_dom"/>
</dbReference>
<dbReference type="InterPro" id="IPR000436">
    <property type="entry name" value="Sushi_SCR_CCP_dom"/>
</dbReference>
<keyword evidence="3" id="KW-0812">Transmembrane</keyword>
<evidence type="ECO:0000259" key="6">
    <source>
        <dbReference type="PROSITE" id="PS50923"/>
    </source>
</evidence>
<dbReference type="Gene3D" id="2.10.70.10">
    <property type="entry name" value="Complement Module, domain 1"/>
    <property type="match status" value="1"/>
</dbReference>
<protein>
    <recommendedName>
        <fullName evidence="9">Ig-like domain-containing protein</fullName>
    </recommendedName>
</protein>
<feature type="domain" description="Sushi" evidence="6">
    <location>
        <begin position="230"/>
        <end position="304"/>
    </location>
</feature>
<keyword evidence="1" id="KW-1015">Disulfide bond</keyword>
<gene>
    <name evidence="7" type="ORF">GBAR_LOCUS28383</name>
</gene>
<evidence type="ECO:0000256" key="1">
    <source>
        <dbReference type="ARBA" id="ARBA00023157"/>
    </source>
</evidence>
<evidence type="ECO:0000259" key="5">
    <source>
        <dbReference type="PROSITE" id="PS50835"/>
    </source>
</evidence>
<reference evidence="7" key="1">
    <citation type="submission" date="2023-03" db="EMBL/GenBank/DDBJ databases">
        <authorList>
            <person name="Steffen K."/>
            <person name="Cardenas P."/>
        </authorList>
    </citation>
    <scope>NUCLEOTIDE SEQUENCE</scope>
</reference>
<keyword evidence="2" id="KW-0768">Sushi</keyword>
<feature type="domain" description="Ig-like" evidence="5">
    <location>
        <begin position="36"/>
        <end position="98"/>
    </location>
</feature>
<dbReference type="AlphaFoldDB" id="A0AA35XC08"/>
<name>A0AA35XC08_GEOBA</name>
<keyword evidence="8" id="KW-1185">Reference proteome</keyword>
<keyword evidence="3" id="KW-0472">Membrane</keyword>
<proteinExistence type="predicted"/>
<dbReference type="InterPro" id="IPR035976">
    <property type="entry name" value="Sushi/SCR/CCP_sf"/>
</dbReference>
<dbReference type="Proteomes" id="UP001174909">
    <property type="component" value="Unassembled WGS sequence"/>
</dbReference>
<feature type="signal peptide" evidence="4">
    <location>
        <begin position="1"/>
        <end position="19"/>
    </location>
</feature>
<dbReference type="CDD" id="cd00033">
    <property type="entry name" value="CCP"/>
    <property type="match status" value="1"/>
</dbReference>
<evidence type="ECO:0000313" key="7">
    <source>
        <dbReference type="EMBL" id="CAI8051864.1"/>
    </source>
</evidence>
<keyword evidence="4" id="KW-0732">Signal</keyword>
<evidence type="ECO:0000256" key="3">
    <source>
        <dbReference type="SAM" id="Phobius"/>
    </source>
</evidence>
<keyword evidence="3" id="KW-1133">Transmembrane helix</keyword>
<dbReference type="InterPro" id="IPR036179">
    <property type="entry name" value="Ig-like_dom_sf"/>
</dbReference>
<evidence type="ECO:0008006" key="9">
    <source>
        <dbReference type="Google" id="ProtNLM"/>
    </source>
</evidence>
<sequence>MENLKWLLLFGSLLYSIHTALNCNKQLGGLRKSQGFSCQPSDRQNAFVVWKRDNVELPHGDKYEISPTRLTVNDIIHIDEGNYSCIYINTQMQNSTLNSGCLLVYGAAFFDSSHEEIRVNNNGTIRFNLSLAFTKSGNSGLIEEISSFVLANMVPVAQCDAKFNIPCTFSGIDSTAQWWTVEREEEYNVIFVLHQARSTNRGLYSAEVEGVDPATQSLRTIEKNIFVSVVACNKSSPKINGVNATYLESTETEIVGSQVNYSCNSGCTLQGSKSFRCRVEVIGGHGSSEWVNDTGGTALPSCSCYGTALVMSQSPTTLAVYKTKSSLEVMSGNLAETPTDSGGLGSGAVTVCTIIMYEVVPRGKMGRHSAGLNAGTIAGVSVVVGVFIPATISLSLLAFIKFRRGMETKDKHAELGKDKKDVSMIQNIKSYTSRHSNTSESSSIDCNHRDSFIETIGNESFAEHPKNSRATNI</sequence>
<dbReference type="PROSITE" id="PS50923">
    <property type="entry name" value="SUSHI"/>
    <property type="match status" value="1"/>
</dbReference>
<evidence type="ECO:0000256" key="4">
    <source>
        <dbReference type="SAM" id="SignalP"/>
    </source>
</evidence>
<dbReference type="CDD" id="cd00096">
    <property type="entry name" value="Ig"/>
    <property type="match status" value="1"/>
</dbReference>
<dbReference type="EMBL" id="CASHTH010003969">
    <property type="protein sequence ID" value="CAI8051864.1"/>
    <property type="molecule type" value="Genomic_DNA"/>
</dbReference>
<comment type="caution">
    <text evidence="7">The sequence shown here is derived from an EMBL/GenBank/DDBJ whole genome shotgun (WGS) entry which is preliminary data.</text>
</comment>
<organism evidence="7 8">
    <name type="scientific">Geodia barretti</name>
    <name type="common">Barrett's horny sponge</name>
    <dbReference type="NCBI Taxonomy" id="519541"/>
    <lineage>
        <taxon>Eukaryota</taxon>
        <taxon>Metazoa</taxon>
        <taxon>Porifera</taxon>
        <taxon>Demospongiae</taxon>
        <taxon>Heteroscleromorpha</taxon>
        <taxon>Tetractinellida</taxon>
        <taxon>Astrophorina</taxon>
        <taxon>Geodiidae</taxon>
        <taxon>Geodia</taxon>
    </lineage>
</organism>
<feature type="chain" id="PRO_5041306514" description="Ig-like domain-containing protein" evidence="4">
    <location>
        <begin position="20"/>
        <end position="473"/>
    </location>
</feature>
<comment type="caution">
    <text evidence="2">Lacks conserved residue(s) required for the propagation of feature annotation.</text>
</comment>
<dbReference type="SUPFAM" id="SSF57535">
    <property type="entry name" value="Complement control module/SCR domain"/>
    <property type="match status" value="1"/>
</dbReference>
<evidence type="ECO:0000313" key="8">
    <source>
        <dbReference type="Proteomes" id="UP001174909"/>
    </source>
</evidence>
<dbReference type="SUPFAM" id="SSF48726">
    <property type="entry name" value="Immunoglobulin"/>
    <property type="match status" value="1"/>
</dbReference>
<dbReference type="Gene3D" id="2.60.40.10">
    <property type="entry name" value="Immunoglobulins"/>
    <property type="match status" value="1"/>
</dbReference>
<dbReference type="PROSITE" id="PS50835">
    <property type="entry name" value="IG_LIKE"/>
    <property type="match status" value="1"/>
</dbReference>
<evidence type="ECO:0000256" key="2">
    <source>
        <dbReference type="PROSITE-ProRule" id="PRU00302"/>
    </source>
</evidence>
<dbReference type="InterPro" id="IPR013783">
    <property type="entry name" value="Ig-like_fold"/>
</dbReference>
<accession>A0AA35XC08</accession>
<feature type="transmembrane region" description="Helical" evidence="3">
    <location>
        <begin position="377"/>
        <end position="400"/>
    </location>
</feature>